<dbReference type="Proteomes" id="UP001359559">
    <property type="component" value="Unassembled WGS sequence"/>
</dbReference>
<dbReference type="NCBIfam" id="TIGR02189">
    <property type="entry name" value="GlrX-like_plant"/>
    <property type="match status" value="1"/>
</dbReference>
<evidence type="ECO:0000256" key="3">
    <source>
        <dbReference type="ARBA" id="ARBA00022490"/>
    </source>
</evidence>
<dbReference type="InterPro" id="IPR036249">
    <property type="entry name" value="Thioredoxin-like_sf"/>
</dbReference>
<keyword evidence="4" id="KW-0676">Redox-active center</keyword>
<comment type="similarity">
    <text evidence="2">Belongs to the glutaredoxin family. CC-type subfamily.</text>
</comment>
<evidence type="ECO:0000313" key="6">
    <source>
        <dbReference type="Proteomes" id="UP001359559"/>
    </source>
</evidence>
<sequence>MHQAIPYRSWHNPTLSHSHGSDKVVIAKVVRENAVIVIGRRGCCMTHVVNHLLQGLGVNPALHELDDKDEEALAVANQLQPILNGQNLQFPALFIGGNLFGGLDRLMATHISGHLVPILKQAGALWL</sequence>
<gene>
    <name evidence="5" type="ORF">RJT34_28964</name>
</gene>
<evidence type="ECO:0000313" key="5">
    <source>
        <dbReference type="EMBL" id="KAK7272396.1"/>
    </source>
</evidence>
<protein>
    <recommendedName>
        <fullName evidence="7">Glutaredoxin</fullName>
    </recommendedName>
</protein>
<accession>A0AAN9IH98</accession>
<dbReference type="SUPFAM" id="SSF52833">
    <property type="entry name" value="Thioredoxin-like"/>
    <property type="match status" value="1"/>
</dbReference>
<dbReference type="AlphaFoldDB" id="A0AAN9IH98"/>
<dbReference type="Gene3D" id="3.40.30.10">
    <property type="entry name" value="Glutaredoxin"/>
    <property type="match status" value="1"/>
</dbReference>
<evidence type="ECO:0008006" key="7">
    <source>
        <dbReference type="Google" id="ProtNLM"/>
    </source>
</evidence>
<comment type="subcellular location">
    <subcellularLocation>
        <location evidence="1">Cytoplasm</location>
    </subcellularLocation>
</comment>
<organism evidence="5 6">
    <name type="scientific">Clitoria ternatea</name>
    <name type="common">Butterfly pea</name>
    <dbReference type="NCBI Taxonomy" id="43366"/>
    <lineage>
        <taxon>Eukaryota</taxon>
        <taxon>Viridiplantae</taxon>
        <taxon>Streptophyta</taxon>
        <taxon>Embryophyta</taxon>
        <taxon>Tracheophyta</taxon>
        <taxon>Spermatophyta</taxon>
        <taxon>Magnoliopsida</taxon>
        <taxon>eudicotyledons</taxon>
        <taxon>Gunneridae</taxon>
        <taxon>Pentapetalae</taxon>
        <taxon>rosids</taxon>
        <taxon>fabids</taxon>
        <taxon>Fabales</taxon>
        <taxon>Fabaceae</taxon>
        <taxon>Papilionoideae</taxon>
        <taxon>50 kb inversion clade</taxon>
        <taxon>NPAAA clade</taxon>
        <taxon>indigoferoid/millettioid clade</taxon>
        <taxon>Phaseoleae</taxon>
        <taxon>Clitoria</taxon>
    </lineage>
</organism>
<keyword evidence="3" id="KW-0963">Cytoplasm</keyword>
<evidence type="ECO:0000256" key="1">
    <source>
        <dbReference type="ARBA" id="ARBA00004496"/>
    </source>
</evidence>
<dbReference type="PANTHER" id="PTHR10168">
    <property type="entry name" value="GLUTAREDOXIN"/>
    <property type="match status" value="1"/>
</dbReference>
<dbReference type="EMBL" id="JAYKXN010000007">
    <property type="protein sequence ID" value="KAK7272396.1"/>
    <property type="molecule type" value="Genomic_DNA"/>
</dbReference>
<name>A0AAN9IH98_CLITE</name>
<dbReference type="InterPro" id="IPR011905">
    <property type="entry name" value="GlrX-like_pln_2"/>
</dbReference>
<comment type="caution">
    <text evidence="5">The sequence shown here is derived from an EMBL/GenBank/DDBJ whole genome shotgun (WGS) entry which is preliminary data.</text>
</comment>
<reference evidence="5 6" key="1">
    <citation type="submission" date="2024-01" db="EMBL/GenBank/DDBJ databases">
        <title>The genomes of 5 underutilized Papilionoideae crops provide insights into root nodulation and disease resistance.</title>
        <authorList>
            <person name="Yuan L."/>
        </authorList>
    </citation>
    <scope>NUCLEOTIDE SEQUENCE [LARGE SCALE GENOMIC DNA]</scope>
    <source>
        <strain evidence="5">LY-2023</strain>
        <tissue evidence="5">Leaf</tissue>
    </source>
</reference>
<evidence type="ECO:0000256" key="2">
    <source>
        <dbReference type="ARBA" id="ARBA00007568"/>
    </source>
</evidence>
<proteinExistence type="inferred from homology"/>
<evidence type="ECO:0000256" key="4">
    <source>
        <dbReference type="ARBA" id="ARBA00023284"/>
    </source>
</evidence>
<keyword evidence="6" id="KW-1185">Reference proteome</keyword>
<dbReference type="GO" id="GO:0005737">
    <property type="term" value="C:cytoplasm"/>
    <property type="evidence" value="ECO:0007669"/>
    <property type="project" value="UniProtKB-SubCell"/>
</dbReference>
<dbReference type="PROSITE" id="PS51354">
    <property type="entry name" value="GLUTAREDOXIN_2"/>
    <property type="match status" value="1"/>
</dbReference>